<dbReference type="PROSITE" id="PS00973">
    <property type="entry name" value="USP_2"/>
    <property type="match status" value="1"/>
</dbReference>
<comment type="catalytic activity">
    <reaction evidence="1">
        <text>Thiol-dependent hydrolysis of ester, thioester, amide, peptide and isopeptide bonds formed by the C-terminal Gly of ubiquitin (a 76-residue protein attached to proteins as an intracellular targeting signal).</text>
        <dbReference type="EC" id="3.4.19.12"/>
    </reaction>
</comment>
<feature type="region of interest" description="Disordered" evidence="8">
    <location>
        <begin position="1"/>
        <end position="109"/>
    </location>
</feature>
<feature type="compositionally biased region" description="Basic and acidic residues" evidence="8">
    <location>
        <begin position="81"/>
        <end position="91"/>
    </location>
</feature>
<dbReference type="InterPro" id="IPR028889">
    <property type="entry name" value="USP"/>
</dbReference>
<dbReference type="PROSITE" id="PS00972">
    <property type="entry name" value="USP_1"/>
    <property type="match status" value="1"/>
</dbReference>
<evidence type="ECO:0000256" key="6">
    <source>
        <dbReference type="ARBA" id="ARBA00022807"/>
    </source>
</evidence>
<accession>A0ABR1JP64</accession>
<dbReference type="Pfam" id="PF00443">
    <property type="entry name" value="UCH"/>
    <property type="match status" value="1"/>
</dbReference>
<feature type="compositionally biased region" description="Polar residues" evidence="8">
    <location>
        <begin position="1"/>
        <end position="10"/>
    </location>
</feature>
<dbReference type="InterPro" id="IPR025305">
    <property type="entry name" value="UCH_repeat_domain"/>
</dbReference>
<keyword evidence="6" id="KW-0788">Thiol protease</keyword>
<dbReference type="PROSITE" id="PS50235">
    <property type="entry name" value="USP_3"/>
    <property type="match status" value="1"/>
</dbReference>
<sequence>MENSENSNDSSKPRRPLPVPGSVPAQRPNTPVPTTQPSSSVPKEPPNTPSHSARPSGLGSSSTSYVPPSESPPSYQATTSDFREPELVQEEHLDDTDGMPALAPANNAWEWNQRSGVVPYSAWDDPNWATNELKPDNWTDWDQASFNRNYDLFSSKTTCAPIDGRDSAEEANWWDETERVKYQRPGPGILPPVLADDLHDPEHSLFSVATSLPDIQPNPAPIATSDSSSGALNASPSASSVTSGTSSPSRKPKTIPPPPPSAHEVQTAVPHPNAYYCPRDNGWVILSWKSSSVVPPLARSFLASNPCLPDQTRRKATTNCTEENPLGSRPNKTHHFHKYPRAIDALKLTPPYRLNEWEVSQIKQKRRAGTIIMDDVDLDSIKSKGSEEAESVDTKQEEEGMLLDLYMCCQCSFYCVASSTLSGVVPRDLWKEFLAEKLAHPAPNIDPKCSLYVAVETLLLAIENFLWKGENRGMKVNGRGFQKKLGWSSLIQRVFEAIGFKLEAYDRGDSVLKPPFADLSTPTGKQNRGKLLRAWVETSAWLVDYTRVNGHALKPFLTGEHKPQKLWVKIDSAREQYQTAIGAHPDQIPRGELSETVLDPMRTIDSCFRKLGLTPMTYSQELLAFGYYANCRCDPARTIEYFTAFSMIVRLMDNLASCPQPLQEILASEESRQRFTEDNLLRAITLLGFGPEGHLKIDYGDDIPDKFIEDAYKSGLQMAWSDTTDGASKQRDLQEALRMIAEARGSKKLREFWDKQLKGGYISPDRAYEILEIPKDTVDENMIILVYQMRIDERPGQAERMTEALSVIADFRDSERLRQYVKTSVDPGDIVAPTRLDWPRGLNQLGNTCYLNSLLQYLYTIKDLREAVIPLGNLDLKSIEDEKVSDDDLKRHRVGGRMVTRREITRSKKFVSQLATLFHKLEYSETPAVTPEIELAKLALVTSKDEEDDEMDKGGTDSSNDTDATLVEDGPSRYQATASPTSPTASDSVLGKRQASDMDIDTRAGSMSPRMRSPASSPSASSYATGPSTSRSPEPSTSSAPGPDTDHDVVMQDALEPKKEPPPLPPRKQPIRNDSVMMFGKQHDVAECMDNCMFQIEIALLKFEDATHGSAEDSDKTSVVKRLFYGKIRQHFIENVKGQPTAHVKEDLFSHLPINVSEEGFDLYDGLGRYFDDTIEYEGQKVPIEMSLLQPPALLHIQLQRVQFNRELLQSWKSNAYVKFGEMLYMDRFMDTANPEKRKRSKAIQDELNVYRERVSLLAQNDNAFSAALENTSKFLSSKESTLQSLGIPLDPSLSQELTNEKDVIRTEIEELRGRITHLKTELEDLWKDDQSVAYELTSVFIHRGTSPSWGHYFFYSRNLPDKPDEWFKYNDSEVTTISKEEVLADSTGDTANPYLLVYARKDADVVNTVNRFDFSLLENAEDVVM</sequence>
<evidence type="ECO:0000256" key="2">
    <source>
        <dbReference type="ARBA" id="ARBA00012759"/>
    </source>
</evidence>
<evidence type="ECO:0000313" key="10">
    <source>
        <dbReference type="EMBL" id="KAK7464469.1"/>
    </source>
</evidence>
<dbReference type="PANTHER" id="PTHR43982">
    <property type="entry name" value="UBIQUITIN CARBOXYL-TERMINAL HYDROLASE"/>
    <property type="match status" value="1"/>
</dbReference>
<comment type="caution">
    <text evidence="10">The sequence shown here is derived from an EMBL/GenBank/DDBJ whole genome shotgun (WGS) entry which is preliminary data.</text>
</comment>
<proteinExistence type="predicted"/>
<feature type="compositionally biased region" description="Low complexity" evidence="8">
    <location>
        <begin position="60"/>
        <end position="74"/>
    </location>
</feature>
<evidence type="ECO:0000259" key="9">
    <source>
        <dbReference type="PROSITE" id="PS50235"/>
    </source>
</evidence>
<dbReference type="CDD" id="cd02666">
    <property type="entry name" value="Peptidase_C19J"/>
    <property type="match status" value="1"/>
</dbReference>
<organism evidence="10 11">
    <name type="scientific">Marasmiellus scandens</name>
    <dbReference type="NCBI Taxonomy" id="2682957"/>
    <lineage>
        <taxon>Eukaryota</taxon>
        <taxon>Fungi</taxon>
        <taxon>Dikarya</taxon>
        <taxon>Basidiomycota</taxon>
        <taxon>Agaricomycotina</taxon>
        <taxon>Agaricomycetes</taxon>
        <taxon>Agaricomycetidae</taxon>
        <taxon>Agaricales</taxon>
        <taxon>Marasmiineae</taxon>
        <taxon>Omphalotaceae</taxon>
        <taxon>Marasmiellus</taxon>
    </lineage>
</organism>
<dbReference type="Pfam" id="PF13446">
    <property type="entry name" value="RPT"/>
    <property type="match status" value="2"/>
</dbReference>
<dbReference type="Proteomes" id="UP001498398">
    <property type="component" value="Unassembled WGS sequence"/>
</dbReference>
<feature type="compositionally biased region" description="Low complexity" evidence="8">
    <location>
        <begin position="234"/>
        <end position="249"/>
    </location>
</feature>
<keyword evidence="5 10" id="KW-0378">Hydrolase</keyword>
<dbReference type="EC" id="3.4.19.12" evidence="2"/>
<feature type="compositionally biased region" description="Low complexity" evidence="8">
    <location>
        <begin position="28"/>
        <end position="42"/>
    </location>
</feature>
<keyword evidence="4" id="KW-0833">Ubl conjugation pathway</keyword>
<evidence type="ECO:0000256" key="5">
    <source>
        <dbReference type="ARBA" id="ARBA00022801"/>
    </source>
</evidence>
<feature type="compositionally biased region" description="Low complexity" evidence="8">
    <location>
        <begin position="976"/>
        <end position="986"/>
    </location>
</feature>
<feature type="region of interest" description="Disordered" evidence="8">
    <location>
        <begin position="216"/>
        <end position="266"/>
    </location>
</feature>
<dbReference type="InterPro" id="IPR038765">
    <property type="entry name" value="Papain-like_cys_pep_sf"/>
</dbReference>
<keyword evidence="7" id="KW-0175">Coiled coil</keyword>
<reference evidence="10 11" key="1">
    <citation type="submission" date="2024-01" db="EMBL/GenBank/DDBJ databases">
        <title>A draft genome for the cacao thread blight pathogen Marasmiellus scandens.</title>
        <authorList>
            <person name="Baruah I.K."/>
            <person name="Leung J."/>
            <person name="Bukari Y."/>
            <person name="Amoako-Attah I."/>
            <person name="Meinhardt L.W."/>
            <person name="Bailey B.A."/>
            <person name="Cohen S.P."/>
        </authorList>
    </citation>
    <scope>NUCLEOTIDE SEQUENCE [LARGE SCALE GENOMIC DNA]</scope>
    <source>
        <strain evidence="10 11">GH-19</strain>
    </source>
</reference>
<feature type="domain" description="USP" evidence="9">
    <location>
        <begin position="840"/>
        <end position="1402"/>
    </location>
</feature>
<name>A0ABR1JP64_9AGAR</name>
<evidence type="ECO:0000256" key="7">
    <source>
        <dbReference type="SAM" id="Coils"/>
    </source>
</evidence>
<dbReference type="GO" id="GO:0006508">
    <property type="term" value="P:proteolysis"/>
    <property type="evidence" value="ECO:0007669"/>
    <property type="project" value="UniProtKB-KW"/>
</dbReference>
<dbReference type="PANTHER" id="PTHR43982:SF6">
    <property type="entry name" value="UBIQUITIN CARBOXYL-TERMINAL HYDROLASE 2-RELATED"/>
    <property type="match status" value="1"/>
</dbReference>
<dbReference type="InterPro" id="IPR018200">
    <property type="entry name" value="USP_CS"/>
</dbReference>
<dbReference type="InterPro" id="IPR044635">
    <property type="entry name" value="UBP14-like"/>
</dbReference>
<keyword evidence="3 10" id="KW-0645">Protease</keyword>
<evidence type="ECO:0000256" key="3">
    <source>
        <dbReference type="ARBA" id="ARBA00022670"/>
    </source>
</evidence>
<dbReference type="GO" id="GO:0004843">
    <property type="term" value="F:cysteine-type deubiquitinase activity"/>
    <property type="evidence" value="ECO:0007669"/>
    <property type="project" value="UniProtKB-EC"/>
</dbReference>
<feature type="coiled-coil region" evidence="7">
    <location>
        <begin position="1295"/>
        <end position="1322"/>
    </location>
</feature>
<feature type="compositionally biased region" description="Low complexity" evidence="8">
    <location>
        <begin position="1005"/>
        <end position="1039"/>
    </location>
</feature>
<protein>
    <recommendedName>
        <fullName evidence="2">ubiquitinyl hydrolase 1</fullName>
        <ecNumber evidence="2">3.4.19.12</ecNumber>
    </recommendedName>
</protein>
<keyword evidence="11" id="KW-1185">Reference proteome</keyword>
<evidence type="ECO:0000256" key="8">
    <source>
        <dbReference type="SAM" id="MobiDB-lite"/>
    </source>
</evidence>
<evidence type="ECO:0000256" key="4">
    <source>
        <dbReference type="ARBA" id="ARBA00022786"/>
    </source>
</evidence>
<dbReference type="SUPFAM" id="SSF54001">
    <property type="entry name" value="Cysteine proteinases"/>
    <property type="match status" value="1"/>
</dbReference>
<dbReference type="EMBL" id="JBANRG010000008">
    <property type="protein sequence ID" value="KAK7464469.1"/>
    <property type="molecule type" value="Genomic_DNA"/>
</dbReference>
<dbReference type="InterPro" id="IPR001394">
    <property type="entry name" value="Peptidase_C19_UCH"/>
</dbReference>
<feature type="region of interest" description="Disordered" evidence="8">
    <location>
        <begin position="943"/>
        <end position="1048"/>
    </location>
</feature>
<evidence type="ECO:0000313" key="11">
    <source>
        <dbReference type="Proteomes" id="UP001498398"/>
    </source>
</evidence>
<gene>
    <name evidence="10" type="primary">UBP2</name>
    <name evidence="10" type="ORF">VKT23_006639</name>
</gene>
<dbReference type="Gene3D" id="3.90.70.10">
    <property type="entry name" value="Cysteine proteinases"/>
    <property type="match status" value="2"/>
</dbReference>
<evidence type="ECO:0000256" key="1">
    <source>
        <dbReference type="ARBA" id="ARBA00000707"/>
    </source>
</evidence>